<proteinExistence type="predicted"/>
<reference evidence="2 3" key="1">
    <citation type="submission" date="2015-09" db="EMBL/GenBank/DDBJ databases">
        <title>Draft Genome Sequence of Bradyrhizobium manausense Strain BR 3351T, a Novel Symbiotic Nitrogen-Fixing Alphaproteobacterium Isolated from Brazilian Amazon Rain Forest.</title>
        <authorList>
            <person name="De Araujo J.L."/>
            <person name="Zilli J.E."/>
        </authorList>
    </citation>
    <scope>NUCLEOTIDE SEQUENCE [LARGE SCALE GENOMIC DNA]</scope>
    <source>
        <strain evidence="2 3">BR3351</strain>
    </source>
</reference>
<organism evidence="2 3">
    <name type="scientific">Bradyrhizobium manausense</name>
    <dbReference type="NCBI Taxonomy" id="989370"/>
    <lineage>
        <taxon>Bacteria</taxon>
        <taxon>Pseudomonadati</taxon>
        <taxon>Pseudomonadota</taxon>
        <taxon>Alphaproteobacteria</taxon>
        <taxon>Hyphomicrobiales</taxon>
        <taxon>Nitrobacteraceae</taxon>
        <taxon>Bradyrhizobium</taxon>
    </lineage>
</organism>
<evidence type="ECO:0000313" key="3">
    <source>
        <dbReference type="Proteomes" id="UP000051936"/>
    </source>
</evidence>
<feature type="transmembrane region" description="Helical" evidence="1">
    <location>
        <begin position="12"/>
        <end position="32"/>
    </location>
</feature>
<keyword evidence="1" id="KW-0472">Membrane</keyword>
<keyword evidence="3" id="KW-1185">Reference proteome</keyword>
<dbReference type="EMBL" id="LJYG01000108">
    <property type="protein sequence ID" value="KRQ03176.1"/>
    <property type="molecule type" value="Genomic_DNA"/>
</dbReference>
<dbReference type="InterPro" id="IPR012427">
    <property type="entry name" value="DUF1622"/>
</dbReference>
<dbReference type="Proteomes" id="UP000051936">
    <property type="component" value="Unassembled WGS sequence"/>
</dbReference>
<dbReference type="AlphaFoldDB" id="A0A0R3D021"/>
<dbReference type="Pfam" id="PF07784">
    <property type="entry name" value="DUF1622"/>
    <property type="match status" value="1"/>
</dbReference>
<evidence type="ECO:0000313" key="2">
    <source>
        <dbReference type="EMBL" id="KRQ03176.1"/>
    </source>
</evidence>
<name>A0A0R3D021_9BRAD</name>
<evidence type="ECO:0000256" key="1">
    <source>
        <dbReference type="SAM" id="Phobius"/>
    </source>
</evidence>
<dbReference type="RefSeq" id="WP_057755043.1">
    <property type="nucleotide sequence ID" value="NZ_LJYG01000108.1"/>
</dbReference>
<gene>
    <name evidence="2" type="ORF">AOQ71_30990</name>
</gene>
<accession>A0A0R3D021</accession>
<keyword evidence="1" id="KW-0812">Transmembrane</keyword>
<comment type="caution">
    <text evidence="2">The sequence shown here is derived from an EMBL/GenBank/DDBJ whole genome shotgun (WGS) entry which is preliminary data.</text>
</comment>
<dbReference type="STRING" id="989370.AOQ71_30990"/>
<keyword evidence="1" id="KW-1133">Transmembrane helix</keyword>
<sequence length="72" mass="7688">MVRRTIRGSIAIEPTFLSLGLLAGLVVIRTFLSWTLTLDDRGPLALAARAGVGARDRAPAKLSGSCWKLRPG</sequence>
<protein>
    <submittedName>
        <fullName evidence="2">Uncharacterized protein</fullName>
    </submittedName>
</protein>